<dbReference type="PROSITE" id="PS50977">
    <property type="entry name" value="HTH_TETR_2"/>
    <property type="match status" value="1"/>
</dbReference>
<dbReference type="Gene3D" id="1.10.357.10">
    <property type="entry name" value="Tetracycline Repressor, domain 2"/>
    <property type="match status" value="1"/>
</dbReference>
<evidence type="ECO:0000259" key="3">
    <source>
        <dbReference type="PROSITE" id="PS50977"/>
    </source>
</evidence>
<dbReference type="Pfam" id="PF17940">
    <property type="entry name" value="TetR_C_31"/>
    <property type="match status" value="1"/>
</dbReference>
<feature type="DNA-binding region" description="H-T-H motif" evidence="2">
    <location>
        <begin position="24"/>
        <end position="43"/>
    </location>
</feature>
<dbReference type="EMBL" id="CP047156">
    <property type="protein sequence ID" value="QHC01940.1"/>
    <property type="molecule type" value="Genomic_DNA"/>
</dbReference>
<dbReference type="GO" id="GO:0003677">
    <property type="term" value="F:DNA binding"/>
    <property type="evidence" value="ECO:0007669"/>
    <property type="project" value="UniProtKB-UniRule"/>
</dbReference>
<reference evidence="4 5" key="1">
    <citation type="journal article" date="2018" name="Int. J. Syst. Evol. Microbiol.">
        <title>Epidermidibacterium keratini gen. nov., sp. nov., a member of the family Sporichthyaceae, isolated from keratin epidermis.</title>
        <authorList>
            <person name="Lee D.G."/>
            <person name="Trujillo M.E."/>
            <person name="Kang S."/>
            <person name="Nam J.J."/>
            <person name="Kim Y.J."/>
        </authorList>
    </citation>
    <scope>NUCLEOTIDE SEQUENCE [LARGE SCALE GENOMIC DNA]</scope>
    <source>
        <strain evidence="4 5">EPI-7</strain>
    </source>
</reference>
<feature type="domain" description="HTH tetR-type" evidence="3">
    <location>
        <begin position="1"/>
        <end position="61"/>
    </location>
</feature>
<dbReference type="InterPro" id="IPR041583">
    <property type="entry name" value="TetR_C_31"/>
</dbReference>
<evidence type="ECO:0000313" key="5">
    <source>
        <dbReference type="Proteomes" id="UP000463857"/>
    </source>
</evidence>
<evidence type="ECO:0000256" key="1">
    <source>
        <dbReference type="ARBA" id="ARBA00023125"/>
    </source>
</evidence>
<proteinExistence type="predicted"/>
<gene>
    <name evidence="4" type="ORF">EK0264_17775</name>
</gene>
<dbReference type="RefSeq" id="WP_159547064.1">
    <property type="nucleotide sequence ID" value="NZ_CP047156.1"/>
</dbReference>
<dbReference type="InterPro" id="IPR001647">
    <property type="entry name" value="HTH_TetR"/>
</dbReference>
<keyword evidence="1 2" id="KW-0238">DNA-binding</keyword>
<name>A0A7L4YS50_9ACTN</name>
<dbReference type="AlphaFoldDB" id="A0A7L4YS50"/>
<accession>A0A7L4YS50</accession>
<protein>
    <submittedName>
        <fullName evidence="4">TetR family transcriptional regulator</fullName>
    </submittedName>
</protein>
<dbReference type="Proteomes" id="UP000463857">
    <property type="component" value="Chromosome"/>
</dbReference>
<keyword evidence="5" id="KW-1185">Reference proteome</keyword>
<sequence length="181" mass="19150">MSRRELLADAAISVVAQGGLKRLTHRAVDASAGVPTGTTSNYWNSRQALVDAMIARLEELDFAVWRATVPPEDLDELLGGLANAIAMLASEKPDLVRVRLALFLDHGDRFARAHGRVRGVLAGLLERHGVPDAATTAALIADLCDGVLLHSVTVRSEPIDVDGLARAFRALVGASATRGGL</sequence>
<dbReference type="InterPro" id="IPR009057">
    <property type="entry name" value="Homeodomain-like_sf"/>
</dbReference>
<evidence type="ECO:0000313" key="4">
    <source>
        <dbReference type="EMBL" id="QHC01940.1"/>
    </source>
</evidence>
<dbReference type="InParanoid" id="A0A7L4YS50"/>
<dbReference type="OrthoDB" id="7506349at2"/>
<dbReference type="SUPFAM" id="SSF46689">
    <property type="entry name" value="Homeodomain-like"/>
    <property type="match status" value="1"/>
</dbReference>
<organism evidence="4 5">
    <name type="scientific">Epidermidibacterium keratini</name>
    <dbReference type="NCBI Taxonomy" id="1891644"/>
    <lineage>
        <taxon>Bacteria</taxon>
        <taxon>Bacillati</taxon>
        <taxon>Actinomycetota</taxon>
        <taxon>Actinomycetes</taxon>
        <taxon>Sporichthyales</taxon>
        <taxon>Sporichthyaceae</taxon>
        <taxon>Epidermidibacterium</taxon>
    </lineage>
</organism>
<evidence type="ECO:0000256" key="2">
    <source>
        <dbReference type="PROSITE-ProRule" id="PRU00335"/>
    </source>
</evidence>
<dbReference type="KEGG" id="eke:EK0264_17775"/>